<dbReference type="InterPro" id="IPR000620">
    <property type="entry name" value="EamA_dom"/>
</dbReference>
<dbReference type="PANTHER" id="PTHR32322">
    <property type="entry name" value="INNER MEMBRANE TRANSPORTER"/>
    <property type="match status" value="1"/>
</dbReference>
<feature type="transmembrane region" description="Helical" evidence="6">
    <location>
        <begin position="42"/>
        <end position="60"/>
    </location>
</feature>
<reference evidence="8" key="1">
    <citation type="journal article" date="2021" name="PeerJ">
        <title>Extensive microbial diversity within the chicken gut microbiome revealed by metagenomics and culture.</title>
        <authorList>
            <person name="Gilroy R."/>
            <person name="Ravi A."/>
            <person name="Getino M."/>
            <person name="Pursley I."/>
            <person name="Horton D.L."/>
            <person name="Alikhan N.F."/>
            <person name="Baker D."/>
            <person name="Gharbi K."/>
            <person name="Hall N."/>
            <person name="Watson M."/>
            <person name="Adriaenssens E.M."/>
            <person name="Foster-Nyarko E."/>
            <person name="Jarju S."/>
            <person name="Secka A."/>
            <person name="Antonio M."/>
            <person name="Oren A."/>
            <person name="Chaudhuri R.R."/>
            <person name="La Ragione R."/>
            <person name="Hildebrand F."/>
            <person name="Pallen M.J."/>
        </authorList>
    </citation>
    <scope>NUCLEOTIDE SEQUENCE</scope>
    <source>
        <strain evidence="8">ChiGjej6B6-14162</strain>
    </source>
</reference>
<dbReference type="Pfam" id="PF00892">
    <property type="entry name" value="EamA"/>
    <property type="match status" value="2"/>
</dbReference>
<dbReference type="Proteomes" id="UP000886740">
    <property type="component" value="Unassembled WGS sequence"/>
</dbReference>
<dbReference type="AlphaFoldDB" id="A0A9D1X799"/>
<name>A0A9D1X799_9BACT</name>
<comment type="subcellular location">
    <subcellularLocation>
        <location evidence="1">Membrane</location>
        <topology evidence="1">Multi-pass membrane protein</topology>
    </subcellularLocation>
</comment>
<sequence length="296" mass="31785">MKAISKNAIIGYPAGIITGVAYGLNPLFALPLMKEGASTESILFFRYIISVLLLGAFLFLSKQSFRINKKEAGILFVLGLLYTSSSIFLFEAFKYIASGLATALVFLYPVLVAIIMVFLKVIPSWPVWLSIFLTFGGVVIMTQSDSTQTISPLGVFLSLGSALVYAMFIVIINRSKTIHNISNSLLTFYALSVGAIVFFIKLLMSDSEITAGLENNMAWLNLIGLAILPTIVSTSSLAVATRNIGATKASVLGVFEPITAILIGATVFGEPITTNIVVGILISMAAVTFMIAKTKR</sequence>
<proteinExistence type="inferred from homology"/>
<protein>
    <submittedName>
        <fullName evidence="8">DMT family transporter</fullName>
    </submittedName>
</protein>
<keyword evidence="3 6" id="KW-0812">Transmembrane</keyword>
<comment type="similarity">
    <text evidence="2">Belongs to the EamA transporter family.</text>
</comment>
<dbReference type="InterPro" id="IPR037185">
    <property type="entry name" value="EmrE-like"/>
</dbReference>
<dbReference type="EMBL" id="DXEL01000023">
    <property type="protein sequence ID" value="HIX73905.1"/>
    <property type="molecule type" value="Genomic_DNA"/>
</dbReference>
<evidence type="ECO:0000256" key="5">
    <source>
        <dbReference type="ARBA" id="ARBA00023136"/>
    </source>
</evidence>
<evidence type="ECO:0000256" key="1">
    <source>
        <dbReference type="ARBA" id="ARBA00004141"/>
    </source>
</evidence>
<reference evidence="8" key="2">
    <citation type="submission" date="2021-04" db="EMBL/GenBank/DDBJ databases">
        <authorList>
            <person name="Gilroy R."/>
        </authorList>
    </citation>
    <scope>NUCLEOTIDE SEQUENCE</scope>
    <source>
        <strain evidence="8">ChiGjej6B6-14162</strain>
    </source>
</reference>
<dbReference type="PANTHER" id="PTHR32322:SF2">
    <property type="entry name" value="EAMA DOMAIN-CONTAINING PROTEIN"/>
    <property type="match status" value="1"/>
</dbReference>
<evidence type="ECO:0000256" key="4">
    <source>
        <dbReference type="ARBA" id="ARBA00022989"/>
    </source>
</evidence>
<feature type="transmembrane region" description="Helical" evidence="6">
    <location>
        <begin position="96"/>
        <end position="119"/>
    </location>
</feature>
<dbReference type="GO" id="GO:0016020">
    <property type="term" value="C:membrane"/>
    <property type="evidence" value="ECO:0007669"/>
    <property type="project" value="UniProtKB-SubCell"/>
</dbReference>
<dbReference type="InterPro" id="IPR050638">
    <property type="entry name" value="AA-Vitamin_Transporters"/>
</dbReference>
<feature type="domain" description="EamA" evidence="7">
    <location>
        <begin position="10"/>
        <end position="142"/>
    </location>
</feature>
<evidence type="ECO:0000256" key="2">
    <source>
        <dbReference type="ARBA" id="ARBA00007362"/>
    </source>
</evidence>
<comment type="caution">
    <text evidence="8">The sequence shown here is derived from an EMBL/GenBank/DDBJ whole genome shotgun (WGS) entry which is preliminary data.</text>
</comment>
<feature type="transmembrane region" description="Helical" evidence="6">
    <location>
        <begin position="216"/>
        <end position="239"/>
    </location>
</feature>
<feature type="transmembrane region" description="Helical" evidence="6">
    <location>
        <begin position="251"/>
        <end position="269"/>
    </location>
</feature>
<feature type="transmembrane region" description="Helical" evidence="6">
    <location>
        <begin position="275"/>
        <end position="292"/>
    </location>
</feature>
<feature type="transmembrane region" description="Helical" evidence="6">
    <location>
        <begin position="150"/>
        <end position="172"/>
    </location>
</feature>
<accession>A0A9D1X799</accession>
<organism evidence="8 9">
    <name type="scientific">Candidatus Parabacteroides intestinipullorum</name>
    <dbReference type="NCBI Taxonomy" id="2838723"/>
    <lineage>
        <taxon>Bacteria</taxon>
        <taxon>Pseudomonadati</taxon>
        <taxon>Bacteroidota</taxon>
        <taxon>Bacteroidia</taxon>
        <taxon>Bacteroidales</taxon>
        <taxon>Tannerellaceae</taxon>
        <taxon>Parabacteroides</taxon>
    </lineage>
</organism>
<feature type="domain" description="EamA" evidence="7">
    <location>
        <begin position="153"/>
        <end position="291"/>
    </location>
</feature>
<feature type="transmembrane region" description="Helical" evidence="6">
    <location>
        <begin position="72"/>
        <end position="90"/>
    </location>
</feature>
<evidence type="ECO:0000256" key="6">
    <source>
        <dbReference type="SAM" id="Phobius"/>
    </source>
</evidence>
<evidence type="ECO:0000259" key="7">
    <source>
        <dbReference type="Pfam" id="PF00892"/>
    </source>
</evidence>
<dbReference type="SUPFAM" id="SSF103481">
    <property type="entry name" value="Multidrug resistance efflux transporter EmrE"/>
    <property type="match status" value="2"/>
</dbReference>
<keyword evidence="5 6" id="KW-0472">Membrane</keyword>
<evidence type="ECO:0000313" key="9">
    <source>
        <dbReference type="Proteomes" id="UP000886740"/>
    </source>
</evidence>
<feature type="transmembrane region" description="Helical" evidence="6">
    <location>
        <begin position="12"/>
        <end position="30"/>
    </location>
</feature>
<feature type="transmembrane region" description="Helical" evidence="6">
    <location>
        <begin position="184"/>
        <end position="204"/>
    </location>
</feature>
<evidence type="ECO:0000313" key="8">
    <source>
        <dbReference type="EMBL" id="HIX73905.1"/>
    </source>
</evidence>
<keyword evidence="4 6" id="KW-1133">Transmembrane helix</keyword>
<feature type="transmembrane region" description="Helical" evidence="6">
    <location>
        <begin position="126"/>
        <end position="144"/>
    </location>
</feature>
<gene>
    <name evidence="8" type="ORF">H9977_02505</name>
</gene>
<evidence type="ECO:0000256" key="3">
    <source>
        <dbReference type="ARBA" id="ARBA00022692"/>
    </source>
</evidence>